<dbReference type="OrthoDB" id="438440at2759"/>
<evidence type="ECO:0000256" key="3">
    <source>
        <dbReference type="ARBA" id="ARBA00012662"/>
    </source>
</evidence>
<dbReference type="Gene3D" id="3.20.20.80">
    <property type="entry name" value="Glycosidases"/>
    <property type="match status" value="1"/>
</dbReference>
<dbReference type="InterPro" id="IPR000933">
    <property type="entry name" value="Glyco_hydro_29"/>
</dbReference>
<feature type="compositionally biased region" description="Basic residues" evidence="7">
    <location>
        <begin position="288"/>
        <end position="297"/>
    </location>
</feature>
<feature type="domain" description="Glycoside hydrolase family 29 N-terminal" evidence="8">
    <location>
        <begin position="1221"/>
        <end position="1560"/>
    </location>
</feature>
<feature type="domain" description="Fungal lipase-type" evidence="9">
    <location>
        <begin position="626"/>
        <end position="765"/>
    </location>
</feature>
<dbReference type="InterPro" id="IPR029058">
    <property type="entry name" value="AB_hydrolase_fold"/>
</dbReference>
<evidence type="ECO:0000256" key="1">
    <source>
        <dbReference type="ARBA" id="ARBA00004071"/>
    </source>
</evidence>
<evidence type="ECO:0000256" key="7">
    <source>
        <dbReference type="SAM" id="MobiDB-lite"/>
    </source>
</evidence>
<evidence type="ECO:0000256" key="4">
    <source>
        <dbReference type="ARBA" id="ARBA00022729"/>
    </source>
</evidence>
<sequence>MAPSRSSTTIHPSQHQVDLITPVPNKNAPKTTVPSRRLSLPDLRDLRAEWSRREALQVNTLPPGKLQIDLLNVRSDVRIKRPVMRLRMGPQRYFSSRSKDKHGNWNEGFMFTISYHNQLFDTIEFDLFDKRKSWSHKTRHIGKAKLRINLIEGHEDVYLTFLPMYEYHSRRYLPAHIQLPHNFLKTHIPRFRTQEQPQYRNQHPSHRKHSMTPLIGSIQIRIRYAYQNPPDTYIHDVLSPSRLHDFDSLSVVSSHFDRSTLASSGCSTKSRVSMSSTTTANTTSSSSKPHRRRRKARSGTNDAKGRYSSSYYSSTSGSSTSSSDEDDEHVDHKQNSQKQKPHNDEHDGPHAPEKGFHDAVEPSLVFVDDLDKIKSAKPSDTDMRDSHDLVCSQTSVDLIFAEQLRNKLARRTESTRRVNPDTDDQVGFGFSRQDDETRRVKRKNSVSSIRSHNFGDKNFAFRWINDTFEEVALSHPSLDRMIGLVVSPQTRILLRAVVNVIHAFGQGFRITSLQLLSTISLLQTFYTEASRPPPAERVTNLQFLDKAHYFLGHAIIAYGWRGLSYLGDYAKYLKDVMKTRSNKEAIVRYLKIPPEDLLGYEYGLRKGAVFQPSYFVAIDRGYEAVVLGIRGTWSLYDCITDLVCEYRPWKGGMVHAGMLASAQWFFTRIVPQIFHFIAEESNSKTRPISSFIITGHSLGAGTAAVLTMMIADHIDELRQISGNPDFQVHCYSYAPVASVSLDLSEKYKEYIDSFVCQDDLVGRLSYGTATCAKELIMDAMIAVDGLGGTSKVNADAKARKACFRIIQARRQEIIQPGEPRYPLLYVPGQVFQFRRRSENMMESRSSTATGRPRAASTLSKAKPSKENTNTLKIPGSTSEPFLPGALDQELPIPDVAPGSFSLHKGSPMLSEEVLISKTCLEDHMLVTYLNAFQAHQHLFQPPSINDNVFYQYDISIIANNHGLGEGSNFDGLHSGLACPKDASNRIMVGAIPFYVPDNGGNDNALSQGQVFSLEHKELGGLYLLVSISHGPLQSHVVVSYDDGDQDVTTLEVPDWQVDHPHQLWHDNVVCKATTGARANLIAVPVHVDPGRSVSHISLPYTNWLGSFRPILHVFGITGLLAPSRPDQSLHIISVRPRGNSVLAVRLHNTGTAWIDDIVALAAGRLIETEKAGTRAWLAPGEVAVVEVEYRSLLKEPTNLSVTIHAASTSSCAEHTVEILASRTQNIGDHYSPAWYRESKFGIFFHWGVYSVPSWAPPNQYAEWWWWNQNQQGSPTWHYSRRLFGDDFEYDQFIDYWEPSEFDPSAWLDLVRDAQARYFVFTTKHHDGIALFDTKVNERSTMHFKGRDFVKELMTTAEQHYPELKRGLYFSMPEWYHPLYRDDSLGWHGPPRNAYTHQQVTYHGVDTRAIHSFVEDVQTPQAFELIRNYDPDIFWCDIGGINDAGTWQKEFFNGHKQVVVNDRCGNGISDFSTVEYRSVRVSPTRMWESTRGVDPYSFGYNRATPPEKYTDVKDLLHELVSVVARGGNFLLNVGPEASGRIPAVMAERLRGMGAWLRVNGDALFDTEPYWAAFQDKAEPSQPLIFTRKKDGSAFYIISLERPGPRLIVKMPIYNFFRSDANVHLLGTSQPLLWMRLSNGRLSVEVPRVVADQGEHVWVFKFRDVVPWKRLFATVLDLVSVDYEDVPQWLYSATPLDIPDWSVYV</sequence>
<dbReference type="EC" id="3.2.1.51" evidence="3"/>
<keyword evidence="5" id="KW-0378">Hydrolase</keyword>
<dbReference type="InParanoid" id="A0A1X2HCV1"/>
<name>A0A1X2HCV1_SYNRA</name>
<reference evidence="10 11" key="1">
    <citation type="submission" date="2016-07" db="EMBL/GenBank/DDBJ databases">
        <title>Pervasive Adenine N6-methylation of Active Genes in Fungi.</title>
        <authorList>
            <consortium name="DOE Joint Genome Institute"/>
            <person name="Mondo S.J."/>
            <person name="Dannebaum R.O."/>
            <person name="Kuo R.C."/>
            <person name="Labutti K."/>
            <person name="Haridas S."/>
            <person name="Kuo A."/>
            <person name="Salamov A."/>
            <person name="Ahrendt S.R."/>
            <person name="Lipzen A."/>
            <person name="Sullivan W."/>
            <person name="Andreopoulos W.B."/>
            <person name="Clum A."/>
            <person name="Lindquist E."/>
            <person name="Daum C."/>
            <person name="Ramamoorthy G.K."/>
            <person name="Gryganskyi A."/>
            <person name="Culley D."/>
            <person name="Magnuson J.K."/>
            <person name="James T.Y."/>
            <person name="O'Malley M.A."/>
            <person name="Stajich J.E."/>
            <person name="Spatafora J.W."/>
            <person name="Visel A."/>
            <person name="Grigoriev I.V."/>
        </authorList>
    </citation>
    <scope>NUCLEOTIDE SEQUENCE [LARGE SCALE GENOMIC DNA]</scope>
    <source>
        <strain evidence="10 11">NRRL 2496</strain>
    </source>
</reference>
<feature type="compositionally biased region" description="Polar residues" evidence="7">
    <location>
        <begin position="1"/>
        <end position="16"/>
    </location>
</feature>
<dbReference type="SUPFAM" id="SSF53474">
    <property type="entry name" value="alpha/beta-Hydrolases"/>
    <property type="match status" value="1"/>
</dbReference>
<feature type="compositionally biased region" description="Polar residues" evidence="7">
    <location>
        <begin position="260"/>
        <end position="272"/>
    </location>
</feature>
<comment type="function">
    <text evidence="1">Alpha-L-fucosidase is responsible for hydrolyzing the alpha-1,6-linked fucose joined to the reducing-end N-acetylglucosamine of the carbohydrate moieties of glycoproteins.</text>
</comment>
<dbReference type="Pfam" id="PF01120">
    <property type="entry name" value="Alpha_L_fucos"/>
    <property type="match status" value="1"/>
</dbReference>
<dbReference type="InterPro" id="IPR002921">
    <property type="entry name" value="Fungal_lipase-type"/>
</dbReference>
<dbReference type="Proteomes" id="UP000242180">
    <property type="component" value="Unassembled WGS sequence"/>
</dbReference>
<dbReference type="STRING" id="13706.A0A1X2HCV1"/>
<gene>
    <name evidence="10" type="ORF">BCR43DRAFT_514589</name>
</gene>
<dbReference type="PANTHER" id="PTHR10030">
    <property type="entry name" value="ALPHA-L-FUCOSIDASE"/>
    <property type="match status" value="1"/>
</dbReference>
<accession>A0A1X2HCV1</accession>
<comment type="similarity">
    <text evidence="2">Belongs to the glycosyl hydrolase 29 family.</text>
</comment>
<dbReference type="GO" id="GO:0006629">
    <property type="term" value="P:lipid metabolic process"/>
    <property type="evidence" value="ECO:0007669"/>
    <property type="project" value="InterPro"/>
</dbReference>
<dbReference type="Gene3D" id="2.60.40.1180">
    <property type="entry name" value="Golgi alpha-mannosidase II"/>
    <property type="match status" value="1"/>
</dbReference>
<evidence type="ECO:0000259" key="8">
    <source>
        <dbReference type="Pfam" id="PF01120"/>
    </source>
</evidence>
<evidence type="ECO:0000313" key="10">
    <source>
        <dbReference type="EMBL" id="ORY96156.1"/>
    </source>
</evidence>
<dbReference type="Pfam" id="PF01764">
    <property type="entry name" value="Lipase_3"/>
    <property type="match status" value="1"/>
</dbReference>
<feature type="compositionally biased region" description="Basic and acidic residues" evidence="7">
    <location>
        <begin position="341"/>
        <end position="356"/>
    </location>
</feature>
<feature type="compositionally biased region" description="Polar residues" evidence="7">
    <location>
        <begin position="866"/>
        <end position="878"/>
    </location>
</feature>
<keyword evidence="6" id="KW-0326">Glycosidase</keyword>
<evidence type="ECO:0000259" key="9">
    <source>
        <dbReference type="Pfam" id="PF01764"/>
    </source>
</evidence>
<evidence type="ECO:0000256" key="6">
    <source>
        <dbReference type="ARBA" id="ARBA00023295"/>
    </source>
</evidence>
<comment type="caution">
    <text evidence="10">The sequence shown here is derived from an EMBL/GenBank/DDBJ whole genome shotgun (WGS) entry which is preliminary data.</text>
</comment>
<dbReference type="InterPro" id="IPR057739">
    <property type="entry name" value="Glyco_hydro_29_N"/>
</dbReference>
<dbReference type="GO" id="GO:0004560">
    <property type="term" value="F:alpha-L-fucosidase activity"/>
    <property type="evidence" value="ECO:0007669"/>
    <property type="project" value="UniProtKB-EC"/>
</dbReference>
<dbReference type="Gene3D" id="3.40.50.1820">
    <property type="entry name" value="alpha/beta hydrolase"/>
    <property type="match status" value="1"/>
</dbReference>
<dbReference type="GO" id="GO:0016139">
    <property type="term" value="P:glycoside catabolic process"/>
    <property type="evidence" value="ECO:0007669"/>
    <property type="project" value="TreeGrafter"/>
</dbReference>
<dbReference type="PANTHER" id="PTHR10030:SF37">
    <property type="entry name" value="ALPHA-L-FUCOSIDASE-RELATED"/>
    <property type="match status" value="1"/>
</dbReference>
<dbReference type="EMBL" id="MCGN01000005">
    <property type="protein sequence ID" value="ORY96156.1"/>
    <property type="molecule type" value="Genomic_DNA"/>
</dbReference>
<feature type="region of interest" description="Disordered" evidence="7">
    <location>
        <begin position="839"/>
        <end position="878"/>
    </location>
</feature>
<evidence type="ECO:0000256" key="2">
    <source>
        <dbReference type="ARBA" id="ARBA00007951"/>
    </source>
</evidence>
<protein>
    <recommendedName>
        <fullName evidence="3">alpha-L-fucosidase</fullName>
        <ecNumber evidence="3">3.2.1.51</ecNumber>
    </recommendedName>
</protein>
<dbReference type="InterPro" id="IPR016286">
    <property type="entry name" value="FUC_metazoa-typ"/>
</dbReference>
<keyword evidence="11" id="KW-1185">Reference proteome</keyword>
<keyword evidence="4" id="KW-0732">Signal</keyword>
<dbReference type="SUPFAM" id="SSF51445">
    <property type="entry name" value="(Trans)glycosidases"/>
    <property type="match status" value="1"/>
</dbReference>
<feature type="compositionally biased region" description="Low complexity" evidence="7">
    <location>
        <begin position="273"/>
        <end position="287"/>
    </location>
</feature>
<proteinExistence type="inferred from homology"/>
<dbReference type="GO" id="GO:0006004">
    <property type="term" value="P:fucose metabolic process"/>
    <property type="evidence" value="ECO:0007669"/>
    <property type="project" value="InterPro"/>
</dbReference>
<dbReference type="InterPro" id="IPR017853">
    <property type="entry name" value="GH"/>
</dbReference>
<dbReference type="SMART" id="SM00812">
    <property type="entry name" value="Alpha_L_fucos"/>
    <property type="match status" value="1"/>
</dbReference>
<feature type="region of interest" description="Disordered" evidence="7">
    <location>
        <begin position="1"/>
        <end position="35"/>
    </location>
</feature>
<dbReference type="InterPro" id="IPR013780">
    <property type="entry name" value="Glyco_hydro_b"/>
</dbReference>
<dbReference type="CDD" id="cd00519">
    <property type="entry name" value="Lipase_3"/>
    <property type="match status" value="1"/>
</dbReference>
<dbReference type="PRINTS" id="PR00741">
    <property type="entry name" value="GLHYDRLASE29"/>
</dbReference>
<organism evidence="10 11">
    <name type="scientific">Syncephalastrum racemosum</name>
    <name type="common">Filamentous fungus</name>
    <dbReference type="NCBI Taxonomy" id="13706"/>
    <lineage>
        <taxon>Eukaryota</taxon>
        <taxon>Fungi</taxon>
        <taxon>Fungi incertae sedis</taxon>
        <taxon>Mucoromycota</taxon>
        <taxon>Mucoromycotina</taxon>
        <taxon>Mucoromycetes</taxon>
        <taxon>Mucorales</taxon>
        <taxon>Syncephalastraceae</taxon>
        <taxon>Syncephalastrum</taxon>
    </lineage>
</organism>
<evidence type="ECO:0000313" key="11">
    <source>
        <dbReference type="Proteomes" id="UP000242180"/>
    </source>
</evidence>
<evidence type="ECO:0000256" key="5">
    <source>
        <dbReference type="ARBA" id="ARBA00022801"/>
    </source>
</evidence>
<feature type="region of interest" description="Disordered" evidence="7">
    <location>
        <begin position="260"/>
        <end position="356"/>
    </location>
</feature>
<feature type="compositionally biased region" description="Low complexity" evidence="7">
    <location>
        <begin position="307"/>
        <end position="322"/>
    </location>
</feature>